<reference evidence="3" key="1">
    <citation type="journal article" date="2005" name="Nature">
        <title>The map-based sequence of the rice genome.</title>
        <authorList>
            <consortium name="International rice genome sequencing project (IRGSP)"/>
            <person name="Matsumoto T."/>
            <person name="Wu J."/>
            <person name="Kanamori H."/>
            <person name="Katayose Y."/>
            <person name="Fujisawa M."/>
            <person name="Namiki N."/>
            <person name="Mizuno H."/>
            <person name="Yamamoto K."/>
            <person name="Antonio B.A."/>
            <person name="Baba T."/>
            <person name="Sakata K."/>
            <person name="Nagamura Y."/>
            <person name="Aoki H."/>
            <person name="Arikawa K."/>
            <person name="Arita K."/>
            <person name="Bito T."/>
            <person name="Chiden Y."/>
            <person name="Fujitsuka N."/>
            <person name="Fukunaka R."/>
            <person name="Hamada M."/>
            <person name="Harada C."/>
            <person name="Hayashi A."/>
            <person name="Hijishita S."/>
            <person name="Honda M."/>
            <person name="Hosokawa S."/>
            <person name="Ichikawa Y."/>
            <person name="Idonuma A."/>
            <person name="Iijima M."/>
            <person name="Ikeda M."/>
            <person name="Ikeno M."/>
            <person name="Ito K."/>
            <person name="Ito S."/>
            <person name="Ito T."/>
            <person name="Ito Y."/>
            <person name="Ito Y."/>
            <person name="Iwabuchi A."/>
            <person name="Kamiya K."/>
            <person name="Karasawa W."/>
            <person name="Kurita K."/>
            <person name="Katagiri S."/>
            <person name="Kikuta A."/>
            <person name="Kobayashi H."/>
            <person name="Kobayashi N."/>
            <person name="Machita K."/>
            <person name="Maehara T."/>
            <person name="Masukawa M."/>
            <person name="Mizubayashi T."/>
            <person name="Mukai Y."/>
            <person name="Nagasaki H."/>
            <person name="Nagata Y."/>
            <person name="Naito S."/>
            <person name="Nakashima M."/>
            <person name="Nakama Y."/>
            <person name="Nakamichi Y."/>
            <person name="Nakamura M."/>
            <person name="Meguro A."/>
            <person name="Negishi M."/>
            <person name="Ohta I."/>
            <person name="Ohta T."/>
            <person name="Okamoto M."/>
            <person name="Ono N."/>
            <person name="Saji S."/>
            <person name="Sakaguchi M."/>
            <person name="Sakai K."/>
            <person name="Shibata M."/>
            <person name="Shimokawa T."/>
            <person name="Song J."/>
            <person name="Takazaki Y."/>
            <person name="Terasawa K."/>
            <person name="Tsugane M."/>
            <person name="Tsuji K."/>
            <person name="Ueda S."/>
            <person name="Waki K."/>
            <person name="Yamagata H."/>
            <person name="Yamamoto M."/>
            <person name="Yamamoto S."/>
            <person name="Yamane H."/>
            <person name="Yoshiki S."/>
            <person name="Yoshihara R."/>
            <person name="Yukawa K."/>
            <person name="Zhong H."/>
            <person name="Yano M."/>
            <person name="Yuan Q."/>
            <person name="Ouyang S."/>
            <person name="Liu J."/>
            <person name="Jones K.M."/>
            <person name="Gansberger K."/>
            <person name="Moffat K."/>
            <person name="Hill J."/>
            <person name="Bera J."/>
            <person name="Fadrosh D."/>
            <person name="Jin S."/>
            <person name="Johri S."/>
            <person name="Kim M."/>
            <person name="Overton L."/>
            <person name="Reardon M."/>
            <person name="Tsitrin T."/>
            <person name="Vuong H."/>
            <person name="Weaver B."/>
            <person name="Ciecko A."/>
            <person name="Tallon L."/>
            <person name="Jackson J."/>
            <person name="Pai G."/>
            <person name="Aken S.V."/>
            <person name="Utterback T."/>
            <person name="Reidmuller S."/>
            <person name="Feldblyum T."/>
            <person name="Hsiao J."/>
            <person name="Zismann V."/>
            <person name="Iobst S."/>
            <person name="de Vazeille A.R."/>
            <person name="Buell C.R."/>
            <person name="Ying K."/>
            <person name="Li Y."/>
            <person name="Lu T."/>
            <person name="Huang Y."/>
            <person name="Zhao Q."/>
            <person name="Feng Q."/>
            <person name="Zhang L."/>
            <person name="Zhu J."/>
            <person name="Weng Q."/>
            <person name="Mu J."/>
            <person name="Lu Y."/>
            <person name="Fan D."/>
            <person name="Liu Y."/>
            <person name="Guan J."/>
            <person name="Zhang Y."/>
            <person name="Yu S."/>
            <person name="Liu X."/>
            <person name="Zhang Y."/>
            <person name="Hong G."/>
            <person name="Han B."/>
            <person name="Choisne N."/>
            <person name="Demange N."/>
            <person name="Orjeda G."/>
            <person name="Samain S."/>
            <person name="Cattolico L."/>
            <person name="Pelletier E."/>
            <person name="Couloux A."/>
            <person name="Segurens B."/>
            <person name="Wincker P."/>
            <person name="D'Hont A."/>
            <person name="Scarpelli C."/>
            <person name="Weissenbach J."/>
            <person name="Salanoubat M."/>
            <person name="Quetier F."/>
            <person name="Yu Y."/>
            <person name="Kim H.R."/>
            <person name="Rambo T."/>
            <person name="Currie J."/>
            <person name="Collura K."/>
            <person name="Luo M."/>
            <person name="Yang T."/>
            <person name="Ammiraju J.S.S."/>
            <person name="Engler F."/>
            <person name="Soderlund C."/>
            <person name="Wing R.A."/>
            <person name="Palmer L.E."/>
            <person name="de la Bastide M."/>
            <person name="Spiegel L."/>
            <person name="Nascimento L."/>
            <person name="Zutavern T."/>
            <person name="O'Shaughnessy A."/>
            <person name="Dike S."/>
            <person name="Dedhia N."/>
            <person name="Preston R."/>
            <person name="Balija V."/>
            <person name="McCombie W.R."/>
            <person name="Chow T."/>
            <person name="Chen H."/>
            <person name="Chung M."/>
            <person name="Chen C."/>
            <person name="Shaw J."/>
            <person name="Wu H."/>
            <person name="Hsiao K."/>
            <person name="Chao Y."/>
            <person name="Chu M."/>
            <person name="Cheng C."/>
            <person name="Hour A."/>
            <person name="Lee P."/>
            <person name="Lin S."/>
            <person name="Lin Y."/>
            <person name="Liou J."/>
            <person name="Liu S."/>
            <person name="Hsing Y."/>
            <person name="Raghuvanshi S."/>
            <person name="Mohanty A."/>
            <person name="Bharti A.K."/>
            <person name="Gaur A."/>
            <person name="Gupta V."/>
            <person name="Kumar D."/>
            <person name="Ravi V."/>
            <person name="Vij S."/>
            <person name="Kapur A."/>
            <person name="Khurana P."/>
            <person name="Khurana P."/>
            <person name="Khurana J.P."/>
            <person name="Tyagi A.K."/>
            <person name="Gaikwad K."/>
            <person name="Singh A."/>
            <person name="Dalal V."/>
            <person name="Srivastava S."/>
            <person name="Dixit A."/>
            <person name="Pal A.K."/>
            <person name="Ghazi I.A."/>
            <person name="Yadav M."/>
            <person name="Pandit A."/>
            <person name="Bhargava A."/>
            <person name="Sureshbabu K."/>
            <person name="Batra K."/>
            <person name="Sharma T.R."/>
            <person name="Mohapatra T."/>
            <person name="Singh N.K."/>
            <person name="Messing J."/>
            <person name="Nelson A.B."/>
            <person name="Fuks G."/>
            <person name="Kavchok S."/>
            <person name="Keizer G."/>
            <person name="Linton E."/>
            <person name="Llaca V."/>
            <person name="Song R."/>
            <person name="Tanyolac B."/>
            <person name="Young S."/>
            <person name="Ho-Il K."/>
            <person name="Hahn J.H."/>
            <person name="Sangsakoo G."/>
            <person name="Vanavichit A."/>
            <person name="de Mattos Luiz.A.T."/>
            <person name="Zimmer P.D."/>
            <person name="Malone G."/>
            <person name="Dellagostin O."/>
            <person name="de Oliveira A.C."/>
            <person name="Bevan M."/>
            <person name="Bancroft I."/>
            <person name="Minx P."/>
            <person name="Cordum H."/>
            <person name="Wilson R."/>
            <person name="Cheng Z."/>
            <person name="Jin W."/>
            <person name="Jiang J."/>
            <person name="Leong S.A."/>
            <person name="Iwama H."/>
            <person name="Gojobori T."/>
            <person name="Itoh T."/>
            <person name="Niimura Y."/>
            <person name="Fujii Y."/>
            <person name="Habara T."/>
            <person name="Sakai H."/>
            <person name="Sato Y."/>
            <person name="Wilson G."/>
            <person name="Kumar K."/>
            <person name="McCouch S."/>
            <person name="Juretic N."/>
            <person name="Hoen D."/>
            <person name="Wright S."/>
            <person name="Bruskiewich R."/>
            <person name="Bureau T."/>
            <person name="Miyao A."/>
            <person name="Hirochika H."/>
            <person name="Nishikawa T."/>
            <person name="Kadowaki K."/>
            <person name="Sugiura M."/>
            <person name="Burr B."/>
            <person name="Sasaki T."/>
        </authorList>
    </citation>
    <scope>NUCLEOTIDE SEQUENCE [LARGE SCALE GENOMIC DNA]</scope>
    <source>
        <strain evidence="3">cv. Nipponbare</strain>
    </source>
</reference>
<dbReference type="AlphaFoldDB" id="Q94LC5"/>
<evidence type="ECO:0000256" key="1">
    <source>
        <dbReference type="SAM" id="MobiDB-lite"/>
    </source>
</evidence>
<dbReference type="EMBL" id="AC084404">
    <property type="protein sequence ID" value="AAK50594.1"/>
    <property type="molecule type" value="Genomic_DNA"/>
</dbReference>
<organism evidence="2 3">
    <name type="scientific">Oryza sativa subsp. japonica</name>
    <name type="common">Rice</name>
    <dbReference type="NCBI Taxonomy" id="39947"/>
    <lineage>
        <taxon>Eukaryota</taxon>
        <taxon>Viridiplantae</taxon>
        <taxon>Streptophyta</taxon>
        <taxon>Embryophyta</taxon>
        <taxon>Tracheophyta</taxon>
        <taxon>Spermatophyta</taxon>
        <taxon>Magnoliopsida</taxon>
        <taxon>Liliopsida</taxon>
        <taxon>Poales</taxon>
        <taxon>Poaceae</taxon>
        <taxon>BOP clade</taxon>
        <taxon>Oryzoideae</taxon>
        <taxon>Oryzeae</taxon>
        <taxon>Oryzinae</taxon>
        <taxon>Oryza</taxon>
        <taxon>Oryza sativa</taxon>
    </lineage>
</organism>
<protein>
    <submittedName>
        <fullName evidence="2">Uncharacterized protein</fullName>
    </submittedName>
</protein>
<feature type="region of interest" description="Disordered" evidence="1">
    <location>
        <begin position="1"/>
        <end position="23"/>
    </location>
</feature>
<sequence length="120" mass="12655">MDGVRSGAIWESPDGESSDIFPSLDLTTSTDYLAAVDDGIPEGQSPVVPSLRPPAHPQVRLASPYPQMPSLAVAMGSSGGAARAAATEGEGWKGNFVKSPTEEAKMISKMHKTAKMAKWR</sequence>
<gene>
    <name evidence="2" type="primary">OSJNBa0026A15.16</name>
</gene>
<name>Q94LC5_ORYSJ</name>
<reference evidence="3" key="2">
    <citation type="journal article" date="2008" name="Nucleic Acids Res.">
        <title>The rice annotation project database (RAP-DB): 2008 update.</title>
        <authorList>
            <consortium name="The rice annotation project (RAP)"/>
        </authorList>
    </citation>
    <scope>GENOME REANNOTATION</scope>
    <source>
        <strain evidence="3">cv. Nipponbare</strain>
    </source>
</reference>
<proteinExistence type="predicted"/>
<evidence type="ECO:0000313" key="3">
    <source>
        <dbReference type="Proteomes" id="UP000000763"/>
    </source>
</evidence>
<evidence type="ECO:0000313" key="2">
    <source>
        <dbReference type="EMBL" id="AAK50594.1"/>
    </source>
</evidence>
<dbReference type="Proteomes" id="UP000000763">
    <property type="component" value="Chromosome 3"/>
</dbReference>
<accession>Q94LC5</accession>